<keyword evidence="1 4" id="KW-0808">Transferase</keyword>
<evidence type="ECO:0000256" key="1">
    <source>
        <dbReference type="ARBA" id="ARBA00022679"/>
    </source>
</evidence>
<protein>
    <submittedName>
        <fullName evidence="4">Glycosyltransferase</fullName>
    </submittedName>
</protein>
<dbReference type="SUPFAM" id="SSF53756">
    <property type="entry name" value="UDP-Glycosyltransferase/glycogen phosphorylase"/>
    <property type="match status" value="2"/>
</dbReference>
<evidence type="ECO:0000313" key="4">
    <source>
        <dbReference type="EMBL" id="TNJ66548.1"/>
    </source>
</evidence>
<name>A0A5C4TBU1_9BACL</name>
<dbReference type="EMBL" id="VDCQ01000010">
    <property type="protein sequence ID" value="TNJ66548.1"/>
    <property type="molecule type" value="Genomic_DNA"/>
</dbReference>
<dbReference type="CDD" id="cd03801">
    <property type="entry name" value="GT4_PimA-like"/>
    <property type="match status" value="1"/>
</dbReference>
<accession>A0A5C4TBU1</accession>
<feature type="region of interest" description="Disordered" evidence="2">
    <location>
        <begin position="754"/>
        <end position="788"/>
    </location>
</feature>
<gene>
    <name evidence="4" type="ORF">FE784_09795</name>
</gene>
<dbReference type="PANTHER" id="PTHR46401:SF2">
    <property type="entry name" value="GLYCOSYLTRANSFERASE WBBK-RELATED"/>
    <property type="match status" value="1"/>
</dbReference>
<proteinExistence type="predicted"/>
<dbReference type="Gene3D" id="3.40.50.2000">
    <property type="entry name" value="Glycogen Phosphorylase B"/>
    <property type="match status" value="3"/>
</dbReference>
<dbReference type="AlphaFoldDB" id="A0A5C4TBU1"/>
<evidence type="ECO:0000256" key="2">
    <source>
        <dbReference type="SAM" id="MobiDB-lite"/>
    </source>
</evidence>
<dbReference type="PANTHER" id="PTHR46401">
    <property type="entry name" value="GLYCOSYLTRANSFERASE WBBK-RELATED"/>
    <property type="match status" value="1"/>
</dbReference>
<organism evidence="4 5">
    <name type="scientific">Paenibacillus hemerocallicola</name>
    <dbReference type="NCBI Taxonomy" id="1172614"/>
    <lineage>
        <taxon>Bacteria</taxon>
        <taxon>Bacillati</taxon>
        <taxon>Bacillota</taxon>
        <taxon>Bacilli</taxon>
        <taxon>Bacillales</taxon>
        <taxon>Paenibacillaceae</taxon>
        <taxon>Paenibacillus</taxon>
    </lineage>
</organism>
<feature type="compositionally biased region" description="Polar residues" evidence="2">
    <location>
        <begin position="7"/>
        <end position="20"/>
    </location>
</feature>
<feature type="region of interest" description="Disordered" evidence="2">
    <location>
        <begin position="1"/>
        <end position="20"/>
    </location>
</feature>
<dbReference type="Proteomes" id="UP000307943">
    <property type="component" value="Unassembled WGS sequence"/>
</dbReference>
<feature type="compositionally biased region" description="Basic and acidic residues" evidence="2">
    <location>
        <begin position="142"/>
        <end position="154"/>
    </location>
</feature>
<sequence length="923" mass="101967">MHRRVNGPSTPSSGAYTSYMSEKPRNKRCFPTDQGGEFMKIALCSPSLEPHFVGLAKGRYLDHLFEALAQRGPEHTFIRYIPEAEGDTLERRQEHVGRFLTEHAVDLFVITDPFIGEEQTWHKEWFGRTKVAALLLEWSSPEVKDGRQPDERNNEPTGQAPGFLRSCDLVLTPTDSLKQAVASSAGIQAEKIDVISGGIDPLFGPVEITEQHLSRYGIPGRYVLCAGTGLSGRQGKALIAAFGMACRELDDPLSLVIADDAVGQEREKLLALADAAGVRERLLWTGPVDGEELASLYGGAELLAFLGTEGSFGFPLLEAMACGTPVLAPDRGEWNELGDNAIYRVKPCNAEQLHIGLKVLLNVGSSRSFLVDKGKMQARKYQWRACAEKALRAFSEACRKRVAIFAARSTVRTGSINRLQLLLPVLTEKYDCDLYVGNGSGLSEHFLRNRKVRLFRHEEFPERAEDYKAILYQVDYTDPEASVPEFVRQHPGIVLVDDEEPSGAVSLLSAEAGTFVVHHEETARWLQENGCKSVKLLRKPVKLPVMVSAIMDRDFTFASCGRIEPGDGLDSALDGIRRLIDSGYDDVRMWAAGECDPDYRERLLAHAEELGVSDRVELIGPLGEDEYGSRMIRSDVCLFLRKPGSGELSGDLLDMMSYGKPTVVLGAGAHLELPDDVVRKTENDTGEGKRLSDAMLHLYEDKELRKKMRKQSRAYVAANHSASRYANRVLSLIEGNEENENTEEIDGFETDVPQPVPEPAAEEAPPILDAGPEPGATGNEAEVSPATGNALTLGPNRIRRIRKGKAVRCYFSFDLATLPPGVTIKSAVMHIPARTNAIRVHRISADWSAQAVARRKPRVRPKPIFSSVRKLSRGAAVFRWDCTQLARMWQTGAMSNHGVYAPAVSAVRKPWLSVEYGYEGDMR</sequence>
<keyword evidence="5" id="KW-1185">Reference proteome</keyword>
<feature type="domain" description="Glycosyl transferase family 1" evidence="3">
    <location>
        <begin position="236"/>
        <end position="368"/>
    </location>
</feature>
<evidence type="ECO:0000313" key="5">
    <source>
        <dbReference type="Proteomes" id="UP000307943"/>
    </source>
</evidence>
<reference evidence="4 5" key="1">
    <citation type="submission" date="2019-05" db="EMBL/GenBank/DDBJ databases">
        <title>We sequenced the genome of Paenibacillus hemerocallicola KCTC 33185 for further insight into its adaptation and study the phylogeny of Paenibacillus.</title>
        <authorList>
            <person name="Narsing Rao M.P."/>
        </authorList>
    </citation>
    <scope>NUCLEOTIDE SEQUENCE [LARGE SCALE GENOMIC DNA]</scope>
    <source>
        <strain evidence="4 5">KCTC 33185</strain>
    </source>
</reference>
<feature type="region of interest" description="Disordered" evidence="2">
    <location>
        <begin position="142"/>
        <end position="161"/>
    </location>
</feature>
<feature type="domain" description="Glycosyl transferase family 1" evidence="3">
    <location>
        <begin position="551"/>
        <end position="713"/>
    </location>
</feature>
<dbReference type="OrthoDB" id="9797829at2"/>
<dbReference type="InterPro" id="IPR001296">
    <property type="entry name" value="Glyco_trans_1"/>
</dbReference>
<evidence type="ECO:0000259" key="3">
    <source>
        <dbReference type="Pfam" id="PF00534"/>
    </source>
</evidence>
<comment type="caution">
    <text evidence="4">The sequence shown here is derived from an EMBL/GenBank/DDBJ whole genome shotgun (WGS) entry which is preliminary data.</text>
</comment>
<dbReference type="GO" id="GO:0016757">
    <property type="term" value="F:glycosyltransferase activity"/>
    <property type="evidence" value="ECO:0007669"/>
    <property type="project" value="InterPro"/>
</dbReference>
<dbReference type="Pfam" id="PF00534">
    <property type="entry name" value="Glycos_transf_1"/>
    <property type="match status" value="2"/>
</dbReference>